<evidence type="ECO:0000313" key="2">
    <source>
        <dbReference type="Proteomes" id="UP000711614"/>
    </source>
</evidence>
<keyword evidence="2" id="KW-1185">Reference proteome</keyword>
<sequence>MTQASKATHRFELTLRKPWPGWYPNPTVAVNGDAQPTLWGTRNWKVAGTDPVEVNVFLFNRLWKFGEASITVEAGAVVSYRAPWLPFGPGRIRVA</sequence>
<protein>
    <submittedName>
        <fullName evidence="1">Uncharacterized protein</fullName>
    </submittedName>
</protein>
<name>A0ABS4YW87_9MICC</name>
<organism evidence="1 2">
    <name type="scientific">Arthrobacter stackebrandtii</name>
    <dbReference type="NCBI Taxonomy" id="272161"/>
    <lineage>
        <taxon>Bacteria</taxon>
        <taxon>Bacillati</taxon>
        <taxon>Actinomycetota</taxon>
        <taxon>Actinomycetes</taxon>
        <taxon>Micrococcales</taxon>
        <taxon>Micrococcaceae</taxon>
        <taxon>Arthrobacter</taxon>
    </lineage>
</organism>
<proteinExistence type="predicted"/>
<comment type="caution">
    <text evidence="1">The sequence shown here is derived from an EMBL/GenBank/DDBJ whole genome shotgun (WGS) entry which is preliminary data.</text>
</comment>
<accession>A0ABS4YW87</accession>
<dbReference type="Proteomes" id="UP000711614">
    <property type="component" value="Unassembled WGS sequence"/>
</dbReference>
<dbReference type="EMBL" id="JAGIOI010000001">
    <property type="protein sequence ID" value="MBP2413081.1"/>
    <property type="molecule type" value="Genomic_DNA"/>
</dbReference>
<evidence type="ECO:0000313" key="1">
    <source>
        <dbReference type="EMBL" id="MBP2413081.1"/>
    </source>
</evidence>
<dbReference type="RefSeq" id="WP_209680040.1">
    <property type="nucleotide sequence ID" value="NZ_JAGIOI010000001.1"/>
</dbReference>
<reference evidence="1 2" key="1">
    <citation type="submission" date="2021-03" db="EMBL/GenBank/DDBJ databases">
        <title>Sequencing the genomes of 1000 actinobacteria strains.</title>
        <authorList>
            <person name="Klenk H.-P."/>
        </authorList>
    </citation>
    <scope>NUCLEOTIDE SEQUENCE [LARGE SCALE GENOMIC DNA]</scope>
    <source>
        <strain evidence="1 2">DSM 16005</strain>
    </source>
</reference>
<gene>
    <name evidence="1" type="ORF">JOF48_001880</name>
</gene>